<evidence type="ECO:0000256" key="8">
    <source>
        <dbReference type="ARBA" id="ARBA00022786"/>
    </source>
</evidence>
<feature type="region of interest" description="Disordered" evidence="11">
    <location>
        <begin position="434"/>
        <end position="564"/>
    </location>
</feature>
<feature type="compositionally biased region" description="Polar residues" evidence="11">
    <location>
        <begin position="105"/>
        <end position="114"/>
    </location>
</feature>
<evidence type="ECO:0000256" key="10">
    <source>
        <dbReference type="PROSITE-ProRule" id="PRU00175"/>
    </source>
</evidence>
<evidence type="ECO:0000256" key="3">
    <source>
        <dbReference type="ARBA" id="ARBA00012251"/>
    </source>
</evidence>
<dbReference type="PANTHER" id="PTHR11685">
    <property type="entry name" value="RBR FAMILY RING FINGER AND IBR DOMAIN-CONTAINING"/>
    <property type="match status" value="1"/>
</dbReference>
<reference evidence="14" key="1">
    <citation type="submission" date="2021-01" db="EMBL/GenBank/DDBJ databases">
        <authorList>
            <person name="Kaushik A."/>
        </authorList>
    </citation>
    <scope>NUCLEOTIDE SEQUENCE</scope>
    <source>
        <strain evidence="14">AG3-T5</strain>
    </source>
</reference>
<evidence type="ECO:0000259" key="13">
    <source>
        <dbReference type="PROSITE" id="PS51873"/>
    </source>
</evidence>
<comment type="catalytic activity">
    <reaction evidence="1">
        <text>[E2 ubiquitin-conjugating enzyme]-S-ubiquitinyl-L-cysteine + [acceptor protein]-L-lysine = [E2 ubiquitin-conjugating enzyme]-L-cysteine + [acceptor protein]-N(6)-ubiquitinyl-L-lysine.</text>
        <dbReference type="EC" id="2.3.2.31"/>
    </reaction>
</comment>
<keyword evidence="7 10" id="KW-0863">Zinc-finger</keyword>
<dbReference type="EC" id="2.3.2.31" evidence="3"/>
<evidence type="ECO:0000256" key="2">
    <source>
        <dbReference type="ARBA" id="ARBA00004906"/>
    </source>
</evidence>
<keyword evidence="5" id="KW-0479">Metal-binding</keyword>
<gene>
    <name evidence="14" type="ORF">RDB_LOCUS189489</name>
</gene>
<evidence type="ECO:0000256" key="6">
    <source>
        <dbReference type="ARBA" id="ARBA00022737"/>
    </source>
</evidence>
<keyword evidence="9" id="KW-0862">Zinc</keyword>
<evidence type="ECO:0000256" key="9">
    <source>
        <dbReference type="ARBA" id="ARBA00022833"/>
    </source>
</evidence>
<comment type="caution">
    <text evidence="14">The sequence shown here is derived from an EMBL/GenBank/DDBJ whole genome shotgun (WGS) entry which is preliminary data.</text>
</comment>
<dbReference type="Gene3D" id="1.20.120.1750">
    <property type="match status" value="1"/>
</dbReference>
<dbReference type="PROSITE" id="PS50089">
    <property type="entry name" value="ZF_RING_2"/>
    <property type="match status" value="1"/>
</dbReference>
<name>A0A8H3H0Y2_9AGAM</name>
<comment type="pathway">
    <text evidence="2">Protein modification; protein ubiquitination.</text>
</comment>
<proteinExistence type="predicted"/>
<sequence>MSMPGFVLWSFDGPPDEANESPLPSPPPSTRPSPRDVIEIDSDSDMEPEVFHDASPVIVDGFHVTSSPIPRGSLQKVEPPSTPPTTPPNPELQTNPPNRGPATPRGTSPQTTLPGYSPPRTPLDASPVEPTATDVVQQILRGERHSAMFQGTSQYAAGGTSACGLASMNAIRLAFGLCSRKTDAEDLVSALVSEQFVRAAMGIATYWPNDMHLEVEPILQLPLFSSAIRTLDDQYAECTYRTFSNAVLALRFDEDSPGPRAVCVTRPPEVISVIHIPIPQPTAYDWAPWTSRRVDSIYLVFDSHPRPNHPNGAAVQVFPSRPVEDVAEYLMDLFQVDQDIINDPNLEWTVQLFGQLSYHVLAPSLASESLDEYALNMRILEADRKRNWAEEKFKASETETRKLRSKVFDKEQEIAMLHFSNRKQHDEIQSLKAQLNRPSGLRDEARASSWFSSGNRAVEGSKSKGKGKGRDNSGSLQSLPKEETKFPSWFGNDSRGSEGNGSPGKGRGNLGGSKTSTGSRTSGASDFEFSQWSKGPPRPPSSYASATSPKASGSSNHRRTIAEDEEARSLELALRLQREFDDETVQVSMGESLAKSMERPKFDCGICMEEYTDEAIARIDACGHACCRECMRSNIQSKIEERRYPIPCPFCVAGSDGNDAPGRREVGTIPIWVVETIGISPELYNIYTEMQLAEHSIMIDCRSSVFVDRKDYDLAEIITCPMPRCTYAWCKQCNQAIQGGAKHSCDGSAELETLMHQRGWKHCPGCRTPIERSMGCNHMTCTTPGCNMHFCYKCGAVVTTGGTRNEIQAAVANHYRACALFDIPR</sequence>
<dbReference type="GO" id="GO:0008270">
    <property type="term" value="F:zinc ion binding"/>
    <property type="evidence" value="ECO:0007669"/>
    <property type="project" value="UniProtKB-KW"/>
</dbReference>
<evidence type="ECO:0000313" key="14">
    <source>
        <dbReference type="EMBL" id="CAE6475550.1"/>
    </source>
</evidence>
<dbReference type="InterPro" id="IPR054694">
    <property type="entry name" value="Parkin-like_IBR"/>
</dbReference>
<dbReference type="SUPFAM" id="SSF57850">
    <property type="entry name" value="RING/U-box"/>
    <property type="match status" value="2"/>
</dbReference>
<feature type="compositionally biased region" description="Polar residues" evidence="11">
    <location>
        <begin position="542"/>
        <end position="555"/>
    </location>
</feature>
<feature type="compositionally biased region" description="Gly residues" evidence="11">
    <location>
        <begin position="498"/>
        <end position="511"/>
    </location>
</feature>
<dbReference type="InterPro" id="IPR001841">
    <property type="entry name" value="Znf_RING"/>
</dbReference>
<accession>A0A8H3H0Y2</accession>
<evidence type="ECO:0000256" key="7">
    <source>
        <dbReference type="ARBA" id="ARBA00022771"/>
    </source>
</evidence>
<dbReference type="PROSITE" id="PS51873">
    <property type="entry name" value="TRIAD"/>
    <property type="match status" value="1"/>
</dbReference>
<organism evidence="14 15">
    <name type="scientific">Rhizoctonia solani</name>
    <dbReference type="NCBI Taxonomy" id="456999"/>
    <lineage>
        <taxon>Eukaryota</taxon>
        <taxon>Fungi</taxon>
        <taxon>Dikarya</taxon>
        <taxon>Basidiomycota</taxon>
        <taxon>Agaricomycotina</taxon>
        <taxon>Agaricomycetes</taxon>
        <taxon>Cantharellales</taxon>
        <taxon>Ceratobasidiaceae</taxon>
        <taxon>Rhizoctonia</taxon>
    </lineage>
</organism>
<dbReference type="SMART" id="SM00184">
    <property type="entry name" value="RING"/>
    <property type="match status" value="1"/>
</dbReference>
<dbReference type="CDD" id="cd22584">
    <property type="entry name" value="Rcat_RBR_unk"/>
    <property type="match status" value="1"/>
</dbReference>
<keyword evidence="4" id="KW-0808">Transferase</keyword>
<dbReference type="GO" id="GO:0061630">
    <property type="term" value="F:ubiquitin protein ligase activity"/>
    <property type="evidence" value="ECO:0007669"/>
    <property type="project" value="UniProtKB-EC"/>
</dbReference>
<dbReference type="Pfam" id="PF22605">
    <property type="entry name" value="IBR_2"/>
    <property type="match status" value="1"/>
</dbReference>
<dbReference type="AlphaFoldDB" id="A0A8H3H0Y2"/>
<dbReference type="InterPro" id="IPR031127">
    <property type="entry name" value="E3_UB_ligase_RBR"/>
</dbReference>
<evidence type="ECO:0000256" key="11">
    <source>
        <dbReference type="SAM" id="MobiDB-lite"/>
    </source>
</evidence>
<feature type="compositionally biased region" description="Acidic residues" evidence="11">
    <location>
        <begin position="39"/>
        <end position="48"/>
    </location>
</feature>
<dbReference type="GO" id="GO:0016567">
    <property type="term" value="P:protein ubiquitination"/>
    <property type="evidence" value="ECO:0007669"/>
    <property type="project" value="InterPro"/>
</dbReference>
<dbReference type="InterPro" id="IPR018957">
    <property type="entry name" value="Znf_C3HC4_RING-type"/>
</dbReference>
<dbReference type="EMBL" id="CAJMWW010000625">
    <property type="protein sequence ID" value="CAE6475550.1"/>
    <property type="molecule type" value="Genomic_DNA"/>
</dbReference>
<evidence type="ECO:0000313" key="15">
    <source>
        <dbReference type="Proteomes" id="UP000663841"/>
    </source>
</evidence>
<evidence type="ECO:0000256" key="5">
    <source>
        <dbReference type="ARBA" id="ARBA00022723"/>
    </source>
</evidence>
<evidence type="ECO:0000256" key="1">
    <source>
        <dbReference type="ARBA" id="ARBA00001798"/>
    </source>
</evidence>
<keyword evidence="6" id="KW-0677">Repeat</keyword>
<feature type="compositionally biased region" description="Pro residues" evidence="11">
    <location>
        <begin position="80"/>
        <end position="90"/>
    </location>
</feature>
<protein>
    <recommendedName>
        <fullName evidence="3">RBR-type E3 ubiquitin transferase</fullName>
        <ecNumber evidence="3">2.3.2.31</ecNumber>
    </recommendedName>
</protein>
<feature type="region of interest" description="Disordered" evidence="11">
    <location>
        <begin position="1"/>
        <end position="128"/>
    </location>
</feature>
<dbReference type="InterPro" id="IPR013083">
    <property type="entry name" value="Znf_RING/FYVE/PHD"/>
</dbReference>
<dbReference type="Proteomes" id="UP000663841">
    <property type="component" value="Unassembled WGS sequence"/>
</dbReference>
<feature type="compositionally biased region" description="Low complexity" evidence="11">
    <location>
        <begin position="512"/>
        <end position="523"/>
    </location>
</feature>
<feature type="domain" description="RING-type" evidence="13">
    <location>
        <begin position="600"/>
        <end position="818"/>
    </location>
</feature>
<evidence type="ECO:0000256" key="4">
    <source>
        <dbReference type="ARBA" id="ARBA00022679"/>
    </source>
</evidence>
<dbReference type="Pfam" id="PF00097">
    <property type="entry name" value="zf-C3HC4"/>
    <property type="match status" value="1"/>
</dbReference>
<keyword evidence="8" id="KW-0833">Ubl conjugation pathway</keyword>
<feature type="domain" description="RING-type" evidence="12">
    <location>
        <begin position="604"/>
        <end position="651"/>
    </location>
</feature>
<dbReference type="Gene3D" id="3.30.40.10">
    <property type="entry name" value="Zinc/RING finger domain, C3HC4 (zinc finger)"/>
    <property type="match status" value="1"/>
</dbReference>
<dbReference type="InterPro" id="IPR044066">
    <property type="entry name" value="TRIAD_supradom"/>
</dbReference>
<evidence type="ECO:0000259" key="12">
    <source>
        <dbReference type="PROSITE" id="PS50089"/>
    </source>
</evidence>